<dbReference type="InterPro" id="IPR038729">
    <property type="entry name" value="Rad50/SbcC_AAA"/>
</dbReference>
<proteinExistence type="predicted"/>
<gene>
    <name evidence="3" type="ORF">ACFQE0_14005</name>
</gene>
<feature type="domain" description="Rad50/SbcC-type AAA" evidence="2">
    <location>
        <begin position="6"/>
        <end position="81"/>
    </location>
</feature>
<comment type="caution">
    <text evidence="3">The sequence shown here is derived from an EMBL/GenBank/DDBJ whole genome shotgun (WGS) entry which is preliminary data.</text>
</comment>
<dbReference type="Gene3D" id="3.40.50.300">
    <property type="entry name" value="P-loop containing nucleotide triphosphate hydrolases"/>
    <property type="match status" value="1"/>
</dbReference>
<sequence length="244" mass="26901">MKIVQLEAENVKRLRAVTIRPDGNLVEITGRNGQGKSSVLDAIWWALSGTTHIQAVPIRKGENEARIRLDLGDIKVVRTFKKREDESFGTTLVVESVEGARFPSPQRMLDSLLGALSFDPLAFTRMDGKAQLQAMRRFVPDVDFEAIEAANEVDYDLRTGVNRQAKQLRAQAAGIVVPQDLPAERMDDAALVDELDEGRRAECRAGAPEGAPRRDCPRGSLIPRQRCDRENPGEAVARTCGGAR</sequence>
<dbReference type="Pfam" id="PF13476">
    <property type="entry name" value="AAA_23"/>
    <property type="match status" value="1"/>
</dbReference>
<reference evidence="4" key="1">
    <citation type="journal article" date="2019" name="Int. J. Syst. Evol. Microbiol.">
        <title>The Global Catalogue of Microorganisms (GCM) 10K type strain sequencing project: providing services to taxonomists for standard genome sequencing and annotation.</title>
        <authorList>
            <consortium name="The Broad Institute Genomics Platform"/>
            <consortium name="The Broad Institute Genome Sequencing Center for Infectious Disease"/>
            <person name="Wu L."/>
            <person name="Ma J."/>
        </authorList>
    </citation>
    <scope>NUCLEOTIDE SEQUENCE [LARGE SCALE GENOMIC DNA]</scope>
    <source>
        <strain evidence="4">CCUG 48316</strain>
    </source>
</reference>
<dbReference type="SUPFAM" id="SSF52540">
    <property type="entry name" value="P-loop containing nucleoside triphosphate hydrolases"/>
    <property type="match status" value="1"/>
</dbReference>
<accession>A0ABW2BLA9</accession>
<dbReference type="EMBL" id="JBHSWN010000001">
    <property type="protein sequence ID" value="MFC6790624.1"/>
    <property type="molecule type" value="Genomic_DNA"/>
</dbReference>
<feature type="region of interest" description="Disordered" evidence="1">
    <location>
        <begin position="204"/>
        <end position="244"/>
    </location>
</feature>
<evidence type="ECO:0000313" key="3">
    <source>
        <dbReference type="EMBL" id="MFC6790624.1"/>
    </source>
</evidence>
<dbReference type="Proteomes" id="UP001596292">
    <property type="component" value="Unassembled WGS sequence"/>
</dbReference>
<organism evidence="3 4">
    <name type="scientific">Methylobacterium komagatae</name>
    <dbReference type="NCBI Taxonomy" id="374425"/>
    <lineage>
        <taxon>Bacteria</taxon>
        <taxon>Pseudomonadati</taxon>
        <taxon>Pseudomonadota</taxon>
        <taxon>Alphaproteobacteria</taxon>
        <taxon>Hyphomicrobiales</taxon>
        <taxon>Methylobacteriaceae</taxon>
        <taxon>Methylobacterium</taxon>
    </lineage>
</organism>
<dbReference type="RefSeq" id="WP_378970625.1">
    <property type="nucleotide sequence ID" value="NZ_JBHSWN010000001.1"/>
</dbReference>
<protein>
    <submittedName>
        <fullName evidence="3">AAA family ATPase</fullName>
    </submittedName>
</protein>
<dbReference type="InterPro" id="IPR027417">
    <property type="entry name" value="P-loop_NTPase"/>
</dbReference>
<name>A0ABW2BLA9_9HYPH</name>
<keyword evidence="4" id="KW-1185">Reference proteome</keyword>
<evidence type="ECO:0000313" key="4">
    <source>
        <dbReference type="Proteomes" id="UP001596292"/>
    </source>
</evidence>
<evidence type="ECO:0000259" key="2">
    <source>
        <dbReference type="Pfam" id="PF13476"/>
    </source>
</evidence>
<evidence type="ECO:0000256" key="1">
    <source>
        <dbReference type="SAM" id="MobiDB-lite"/>
    </source>
</evidence>